<reference evidence="2 3" key="1">
    <citation type="submission" date="2019-03" db="EMBL/GenBank/DDBJ databases">
        <title>Genomic Encyclopedia of Type Strains, Phase III (KMG-III): the genomes of soil and plant-associated and newly described type strains.</title>
        <authorList>
            <person name="Whitman W."/>
        </authorList>
    </citation>
    <scope>NUCLEOTIDE SEQUENCE [LARGE SCALE GENOMIC DNA]</scope>
    <source>
        <strain evidence="2 3">CGMCC 1.12802</strain>
    </source>
</reference>
<evidence type="ECO:0000313" key="2">
    <source>
        <dbReference type="EMBL" id="TDX82771.1"/>
    </source>
</evidence>
<gene>
    <name evidence="2" type="ORF">B0I22_2798</name>
</gene>
<feature type="signal peptide" evidence="1">
    <location>
        <begin position="1"/>
        <end position="18"/>
    </location>
</feature>
<comment type="caution">
    <text evidence="2">The sequence shown here is derived from an EMBL/GenBank/DDBJ whole genome shotgun (WGS) entry which is preliminary data.</text>
</comment>
<dbReference type="AlphaFoldDB" id="A0A4R8ICR7"/>
<accession>A0A4R8ICR7</accession>
<evidence type="ECO:0000256" key="1">
    <source>
        <dbReference type="SAM" id="SignalP"/>
    </source>
</evidence>
<evidence type="ECO:0000313" key="3">
    <source>
        <dbReference type="Proteomes" id="UP000295313"/>
    </source>
</evidence>
<feature type="chain" id="PRO_5020423919" evidence="1">
    <location>
        <begin position="19"/>
        <end position="173"/>
    </location>
</feature>
<dbReference type="OrthoDB" id="1450672at2"/>
<dbReference type="PROSITE" id="PS51257">
    <property type="entry name" value="PROKAR_LIPOPROTEIN"/>
    <property type="match status" value="1"/>
</dbReference>
<keyword evidence="1" id="KW-0732">Signal</keyword>
<organism evidence="2 3">
    <name type="scientific">Epilithonimonas xixisoli</name>
    <dbReference type="NCBI Taxonomy" id="1476462"/>
    <lineage>
        <taxon>Bacteria</taxon>
        <taxon>Pseudomonadati</taxon>
        <taxon>Bacteroidota</taxon>
        <taxon>Flavobacteriia</taxon>
        <taxon>Flavobacteriales</taxon>
        <taxon>Weeksellaceae</taxon>
        <taxon>Chryseobacterium group</taxon>
        <taxon>Epilithonimonas</taxon>
    </lineage>
</organism>
<keyword evidence="3" id="KW-1185">Reference proteome</keyword>
<name>A0A4R8ICR7_9FLAO</name>
<sequence length="173" mass="19879">MKRLLKFVLILVVFVSCSTDNFYETKRTLQTDKTDYKIGEKISLILKIQPEKSEKLIKIYRNYQNLQVSFSLLNYDVHNSNGKIEKRENVPNSEIESITITKHKPFEKTFAGNIIDNADSVKIEFLELNTSANFAKKDLINGKVRIHGLCIPINPEAGASLEEYFDIVDVKIH</sequence>
<protein>
    <submittedName>
        <fullName evidence="2">Uncharacterized protein</fullName>
    </submittedName>
</protein>
<dbReference type="Proteomes" id="UP000295313">
    <property type="component" value="Unassembled WGS sequence"/>
</dbReference>
<dbReference type="RefSeq" id="WP_133945599.1">
    <property type="nucleotide sequence ID" value="NZ_SOEO01000003.1"/>
</dbReference>
<dbReference type="EMBL" id="SOEO01000003">
    <property type="protein sequence ID" value="TDX82771.1"/>
    <property type="molecule type" value="Genomic_DNA"/>
</dbReference>
<proteinExistence type="predicted"/>